<proteinExistence type="predicted"/>
<comment type="caution">
    <text evidence="2">The sequence shown here is derived from an EMBL/GenBank/DDBJ whole genome shotgun (WGS) entry which is preliminary data.</text>
</comment>
<organism evidence="2 3">
    <name type="scientific">Paralvinella palmiformis</name>
    <dbReference type="NCBI Taxonomy" id="53620"/>
    <lineage>
        <taxon>Eukaryota</taxon>
        <taxon>Metazoa</taxon>
        <taxon>Spiralia</taxon>
        <taxon>Lophotrochozoa</taxon>
        <taxon>Annelida</taxon>
        <taxon>Polychaeta</taxon>
        <taxon>Sedentaria</taxon>
        <taxon>Canalipalpata</taxon>
        <taxon>Terebellida</taxon>
        <taxon>Terebelliformia</taxon>
        <taxon>Alvinellidae</taxon>
        <taxon>Paralvinella</taxon>
    </lineage>
</organism>
<protein>
    <submittedName>
        <fullName evidence="2">Uncharacterized protein</fullName>
    </submittedName>
</protein>
<dbReference type="AlphaFoldDB" id="A0AAD9IXV1"/>
<feature type="transmembrane region" description="Helical" evidence="1">
    <location>
        <begin position="12"/>
        <end position="32"/>
    </location>
</feature>
<dbReference type="EMBL" id="JAODUP010000947">
    <property type="protein sequence ID" value="KAK2142503.1"/>
    <property type="molecule type" value="Genomic_DNA"/>
</dbReference>
<dbReference type="Gene3D" id="3.90.550.20">
    <property type="match status" value="1"/>
</dbReference>
<accession>A0AAD9IXV1</accession>
<dbReference type="PANTHER" id="PTHR46830">
    <property type="entry name" value="TRANSFERASE, PUTATIVE-RELATED"/>
    <property type="match status" value="1"/>
</dbReference>
<keyword evidence="1" id="KW-1133">Transmembrane helix</keyword>
<evidence type="ECO:0000313" key="2">
    <source>
        <dbReference type="EMBL" id="KAK2142503.1"/>
    </source>
</evidence>
<dbReference type="Pfam" id="PF04488">
    <property type="entry name" value="Gly_transf_sug"/>
    <property type="match status" value="1"/>
</dbReference>
<dbReference type="InterPro" id="IPR007577">
    <property type="entry name" value="GlycoTrfase_DXD_sugar-bd_CS"/>
</dbReference>
<name>A0AAD9IXV1_9ANNE</name>
<gene>
    <name evidence="2" type="ORF">LSH36_947g01010</name>
</gene>
<reference evidence="2" key="1">
    <citation type="journal article" date="2023" name="Mol. Biol. Evol.">
        <title>Third-Generation Sequencing Reveals the Adaptive Role of the Epigenome in Three Deep-Sea Polychaetes.</title>
        <authorList>
            <person name="Perez M."/>
            <person name="Aroh O."/>
            <person name="Sun Y."/>
            <person name="Lan Y."/>
            <person name="Juniper S.K."/>
            <person name="Young C.R."/>
            <person name="Angers B."/>
            <person name="Qian P.Y."/>
        </authorList>
    </citation>
    <scope>NUCLEOTIDE SEQUENCE</scope>
    <source>
        <strain evidence="2">P08H-3</strain>
    </source>
</reference>
<keyword evidence="1" id="KW-0812">Transmembrane</keyword>
<dbReference type="Proteomes" id="UP001208570">
    <property type="component" value="Unassembled WGS sequence"/>
</dbReference>
<dbReference type="InterPro" id="IPR029044">
    <property type="entry name" value="Nucleotide-diphossugar_trans"/>
</dbReference>
<sequence length="589" mass="69026">MLFRKFGVLRTIVIGSVALLLVSLLVFGYGSLHNRNVVRTGLHGLLTHNPVEGIVAPGMKDVGDVALKYPWQMALMTKNQSSETVIQKQLLPRMIAANVYYMWCGKGRWFEFKHYLSVLSATKALPTDKIVFYYEHLPVMDKMYYNLWYGDIKHDLPFFIETPMEKWQLKYCEKGVSNQEKLNVILRILNQEGGIFITENTWLFAVSPKRRLLNLELAYNLDIGEGYVMMRHGLINTSSNMDSVMYKQDNNIKHHQCSRVHHVYYTRDLGLCTVVKDGRYERIWPMNIWDLDDPFGRLVRRLFYDTEEIRKAKPSYDTLVPNIGHMIWIGGKNMDFVFYLSVLSLLYVAKVDVVYIHGDLEPAGENWRVLKENPKTKDRVLFNRRAPPYHIYQGIIEPWYKALMSDIIRVDLMIKYGGIYTDTDAIWVKPLTYEDRGYDAVASFDWVDWSWPYPDSVNFGISYGKKNAPFWQIFRESMRQLHNDHHGFTGVMMPYKLLEKYPHLLRIDRHLQVICYYSKCHPIFVDDYHNMTKDHTNTHSLENWQRDINAFHWTYPNPPEYANISALMKSAGMFADVGKFVLRKAGIIL</sequence>
<keyword evidence="1" id="KW-0472">Membrane</keyword>
<evidence type="ECO:0000256" key="1">
    <source>
        <dbReference type="SAM" id="Phobius"/>
    </source>
</evidence>
<dbReference type="SUPFAM" id="SSF53448">
    <property type="entry name" value="Nucleotide-diphospho-sugar transferases"/>
    <property type="match status" value="1"/>
</dbReference>
<evidence type="ECO:0000313" key="3">
    <source>
        <dbReference type="Proteomes" id="UP001208570"/>
    </source>
</evidence>
<keyword evidence="3" id="KW-1185">Reference proteome</keyword>
<dbReference type="PANTHER" id="PTHR46830:SF1">
    <property type="entry name" value="ALPHA-1,4-N-ACETYLGLUCOSAMINYLTRANSFERASE"/>
    <property type="match status" value="1"/>
</dbReference>